<dbReference type="GO" id="GO:0016020">
    <property type="term" value="C:membrane"/>
    <property type="evidence" value="ECO:0007669"/>
    <property type="project" value="TreeGrafter"/>
</dbReference>
<dbReference type="Proteomes" id="UP000637423">
    <property type="component" value="Unassembled WGS sequence"/>
</dbReference>
<keyword evidence="3" id="KW-0012">Acyltransferase</keyword>
<dbReference type="InterPro" id="IPR002656">
    <property type="entry name" value="Acyl_transf_3_dom"/>
</dbReference>
<dbReference type="Pfam" id="PF01757">
    <property type="entry name" value="Acyl_transf_3"/>
    <property type="match status" value="1"/>
</dbReference>
<reference evidence="3" key="1">
    <citation type="journal article" date="2014" name="Int. J. Syst. Evol. Microbiol.">
        <title>Complete genome sequence of Corynebacterium casei LMG S-19264T (=DSM 44701T), isolated from a smear-ripened cheese.</title>
        <authorList>
            <consortium name="US DOE Joint Genome Institute (JGI-PGF)"/>
            <person name="Walter F."/>
            <person name="Albersmeier A."/>
            <person name="Kalinowski J."/>
            <person name="Ruckert C."/>
        </authorList>
    </citation>
    <scope>NUCLEOTIDE SEQUENCE</scope>
    <source>
        <strain evidence="3">CGMCC 1.10998</strain>
    </source>
</reference>
<protein>
    <submittedName>
        <fullName evidence="3">Acyltransferase</fullName>
    </submittedName>
</protein>
<feature type="transmembrane region" description="Helical" evidence="1">
    <location>
        <begin position="198"/>
        <end position="216"/>
    </location>
</feature>
<dbReference type="PANTHER" id="PTHR23028">
    <property type="entry name" value="ACETYLTRANSFERASE"/>
    <property type="match status" value="1"/>
</dbReference>
<name>A0A916V0S8_9BURK</name>
<feature type="transmembrane region" description="Helical" evidence="1">
    <location>
        <begin position="254"/>
        <end position="271"/>
    </location>
</feature>
<sequence length="372" mass="40979">MTTYRERRSNAGRMRSIEGARGVAAFMVVLMHAANLMAVEQFSGHVGVAGIFGFGYVGVDFFFVLSGFIISFVHFEDIGHHQQLTTYLKRRAFRIYPIYWFCLALAIGILLAGRFVLHKNTPLGFGVNDIAGTLFLLPVSDPLFVEVAWSLQFEIMFYGLFAILILGKRLGSGLFLLWAAAIIWRLLVSPSLPSFGGFLSAYSLQFLFGVLTGITVSSRDFKWAGKATLMVGIAGFAASVFYERAIATSFHGPAGQVLLGLSAAIILFSLVEMEKNKTIQTPRLMYKLGSVSYSVYLSHIVFINLIYSIMLKLGLYHRLPELLVFLIAVTGALISASAVGFLVELPFSRWAKRFTGHPPPQFGSARVPEAST</sequence>
<gene>
    <name evidence="3" type="ORF">GCM10011396_50590</name>
</gene>
<keyword evidence="1" id="KW-0472">Membrane</keyword>
<keyword evidence="1" id="KW-0812">Transmembrane</keyword>
<feature type="transmembrane region" description="Helical" evidence="1">
    <location>
        <begin position="51"/>
        <end position="75"/>
    </location>
</feature>
<dbReference type="PANTHER" id="PTHR23028:SF131">
    <property type="entry name" value="BLR2367 PROTEIN"/>
    <property type="match status" value="1"/>
</dbReference>
<dbReference type="RefSeq" id="WP_188568943.1">
    <property type="nucleotide sequence ID" value="NZ_BMED01000007.1"/>
</dbReference>
<keyword evidence="4" id="KW-1185">Reference proteome</keyword>
<evidence type="ECO:0000313" key="4">
    <source>
        <dbReference type="Proteomes" id="UP000637423"/>
    </source>
</evidence>
<feature type="transmembrane region" description="Helical" evidence="1">
    <location>
        <begin position="223"/>
        <end position="242"/>
    </location>
</feature>
<feature type="transmembrane region" description="Helical" evidence="1">
    <location>
        <begin position="322"/>
        <end position="343"/>
    </location>
</feature>
<reference evidence="3" key="2">
    <citation type="submission" date="2020-09" db="EMBL/GenBank/DDBJ databases">
        <authorList>
            <person name="Sun Q."/>
            <person name="Zhou Y."/>
        </authorList>
    </citation>
    <scope>NUCLEOTIDE SEQUENCE</scope>
    <source>
        <strain evidence="3">CGMCC 1.10998</strain>
    </source>
</reference>
<feature type="transmembrane region" description="Helical" evidence="1">
    <location>
        <begin position="291"/>
        <end position="310"/>
    </location>
</feature>
<accession>A0A916V0S8</accession>
<keyword evidence="1" id="KW-1133">Transmembrane helix</keyword>
<feature type="transmembrane region" description="Helical" evidence="1">
    <location>
        <begin position="96"/>
        <end position="117"/>
    </location>
</feature>
<dbReference type="InterPro" id="IPR050879">
    <property type="entry name" value="Acyltransferase_3"/>
</dbReference>
<evidence type="ECO:0000256" key="1">
    <source>
        <dbReference type="SAM" id="Phobius"/>
    </source>
</evidence>
<feature type="transmembrane region" description="Helical" evidence="1">
    <location>
        <begin position="20"/>
        <end position="39"/>
    </location>
</feature>
<dbReference type="GO" id="GO:0000271">
    <property type="term" value="P:polysaccharide biosynthetic process"/>
    <property type="evidence" value="ECO:0007669"/>
    <property type="project" value="TreeGrafter"/>
</dbReference>
<feature type="transmembrane region" description="Helical" evidence="1">
    <location>
        <begin position="147"/>
        <end position="167"/>
    </location>
</feature>
<proteinExistence type="predicted"/>
<dbReference type="EMBL" id="BMED01000007">
    <property type="protein sequence ID" value="GGC96995.1"/>
    <property type="molecule type" value="Genomic_DNA"/>
</dbReference>
<feature type="transmembrane region" description="Helical" evidence="1">
    <location>
        <begin position="174"/>
        <end position="192"/>
    </location>
</feature>
<evidence type="ECO:0000259" key="2">
    <source>
        <dbReference type="Pfam" id="PF01757"/>
    </source>
</evidence>
<dbReference type="AlphaFoldDB" id="A0A916V0S8"/>
<keyword evidence="3" id="KW-0808">Transferase</keyword>
<feature type="domain" description="Acyltransferase 3" evidence="2">
    <location>
        <begin position="16"/>
        <end position="336"/>
    </location>
</feature>
<evidence type="ECO:0000313" key="3">
    <source>
        <dbReference type="EMBL" id="GGC96995.1"/>
    </source>
</evidence>
<comment type="caution">
    <text evidence="3">The sequence shown here is derived from an EMBL/GenBank/DDBJ whole genome shotgun (WGS) entry which is preliminary data.</text>
</comment>
<dbReference type="GO" id="GO:0016747">
    <property type="term" value="F:acyltransferase activity, transferring groups other than amino-acyl groups"/>
    <property type="evidence" value="ECO:0007669"/>
    <property type="project" value="InterPro"/>
</dbReference>
<organism evidence="3 4">
    <name type="scientific">Undibacterium terreum</name>
    <dbReference type="NCBI Taxonomy" id="1224302"/>
    <lineage>
        <taxon>Bacteria</taxon>
        <taxon>Pseudomonadati</taxon>
        <taxon>Pseudomonadota</taxon>
        <taxon>Betaproteobacteria</taxon>
        <taxon>Burkholderiales</taxon>
        <taxon>Oxalobacteraceae</taxon>
        <taxon>Undibacterium</taxon>
    </lineage>
</organism>